<evidence type="ECO:0000256" key="1">
    <source>
        <dbReference type="ARBA" id="ARBA00022614"/>
    </source>
</evidence>
<dbReference type="Gene3D" id="3.80.10.10">
    <property type="entry name" value="Ribonuclease Inhibitor"/>
    <property type="match status" value="3"/>
</dbReference>
<dbReference type="WBParaSite" id="PTRK_0000865200.1">
    <property type="protein sequence ID" value="PTRK_0000865200.1"/>
    <property type="gene ID" value="PTRK_0000865200"/>
</dbReference>
<dbReference type="InterPro" id="IPR050333">
    <property type="entry name" value="SLRP"/>
</dbReference>
<dbReference type="InterPro" id="IPR001611">
    <property type="entry name" value="Leu-rich_rpt"/>
</dbReference>
<dbReference type="STRING" id="131310.A0A0N4ZKL9"/>
<evidence type="ECO:0000256" key="2">
    <source>
        <dbReference type="ARBA" id="ARBA00022737"/>
    </source>
</evidence>
<proteinExistence type="predicted"/>
<dbReference type="Pfam" id="PF12799">
    <property type="entry name" value="LRR_4"/>
    <property type="match status" value="1"/>
</dbReference>
<keyword evidence="1" id="KW-0433">Leucine-rich repeat</keyword>
<sequence length="488" mass="56431">MVEYSHIHHSICKHCMCDEQLATVTCAGNNLYIQTINLPKWTETLHIYNVNMKHLPHFTYNTNLRVLRINNAKMENLHPLSLISIPNLETVHFADNLLTGLPENFLQPLHNLRILNLARNKISDLGMIENILPPGLILDQFVLDGNVLLKTSLTDDGNGYASFPLTKQLHLSNTGIYGVETDKFVLNINNECINNNKCIQIPFSYEQWLLLKNLDLSWNSKLKIDALALEMMNNITSLYLDHTQLPNEFMKWMNDKSNARHIQISHSTFENKETMDDIYEEVIEWTYCGEKLEYLDISNLGISEIIFPKHCNIKYLYAQDNRIFNFQFENPSFKKIYLDNNIIQEFPTPQVGIAFDQLQILSLSHNHMRKISKHALHSFPALDFLDISKNQLYHIDMDAFPSLGLRIKFLNVSNNRLSTFIHPILPSLSVLDLSHNELTSLDPQLFVGLPILKRLILDHNSQIDMQCKLTPYNCCYKPVETIEDPIDL</sequence>
<evidence type="ECO:0000313" key="4">
    <source>
        <dbReference type="WBParaSite" id="PTRK_0000865200.1"/>
    </source>
</evidence>
<dbReference type="InterPro" id="IPR003591">
    <property type="entry name" value="Leu-rich_rpt_typical-subtyp"/>
</dbReference>
<dbReference type="InterPro" id="IPR025875">
    <property type="entry name" value="Leu-rich_rpt_4"/>
</dbReference>
<keyword evidence="2" id="KW-0677">Repeat</keyword>
<dbReference type="AlphaFoldDB" id="A0A0N4ZKL9"/>
<evidence type="ECO:0000313" key="3">
    <source>
        <dbReference type="Proteomes" id="UP000038045"/>
    </source>
</evidence>
<accession>A0A0N4ZKL9</accession>
<dbReference type="Pfam" id="PF13855">
    <property type="entry name" value="LRR_8"/>
    <property type="match status" value="2"/>
</dbReference>
<dbReference type="Proteomes" id="UP000038045">
    <property type="component" value="Unplaced"/>
</dbReference>
<name>A0A0N4ZKL9_PARTI</name>
<keyword evidence="3" id="KW-1185">Reference proteome</keyword>
<dbReference type="PRINTS" id="PR00019">
    <property type="entry name" value="LEURICHRPT"/>
</dbReference>
<dbReference type="PANTHER" id="PTHR45712:SF22">
    <property type="entry name" value="INSULIN-LIKE GROWTH FACTOR-BINDING PROTEIN COMPLEX ACID LABILE SUBUNIT"/>
    <property type="match status" value="1"/>
</dbReference>
<protein>
    <submittedName>
        <fullName evidence="4">LRRCT domain-containing protein</fullName>
    </submittedName>
</protein>
<dbReference type="InterPro" id="IPR032675">
    <property type="entry name" value="LRR_dom_sf"/>
</dbReference>
<dbReference type="PROSITE" id="PS51450">
    <property type="entry name" value="LRR"/>
    <property type="match status" value="2"/>
</dbReference>
<dbReference type="SMART" id="SM00369">
    <property type="entry name" value="LRR_TYP"/>
    <property type="match status" value="5"/>
</dbReference>
<organism evidence="3 4">
    <name type="scientific">Parastrongyloides trichosuri</name>
    <name type="common">Possum-specific nematode worm</name>
    <dbReference type="NCBI Taxonomy" id="131310"/>
    <lineage>
        <taxon>Eukaryota</taxon>
        <taxon>Metazoa</taxon>
        <taxon>Ecdysozoa</taxon>
        <taxon>Nematoda</taxon>
        <taxon>Chromadorea</taxon>
        <taxon>Rhabditida</taxon>
        <taxon>Tylenchina</taxon>
        <taxon>Panagrolaimomorpha</taxon>
        <taxon>Strongyloidoidea</taxon>
        <taxon>Strongyloididae</taxon>
        <taxon>Parastrongyloides</taxon>
    </lineage>
</organism>
<dbReference type="PANTHER" id="PTHR45712">
    <property type="entry name" value="AGAP008170-PA"/>
    <property type="match status" value="1"/>
</dbReference>
<dbReference type="SUPFAM" id="SSF52047">
    <property type="entry name" value="RNI-like"/>
    <property type="match status" value="1"/>
</dbReference>
<reference evidence="4" key="1">
    <citation type="submission" date="2017-02" db="UniProtKB">
        <authorList>
            <consortium name="WormBaseParasite"/>
        </authorList>
    </citation>
    <scope>IDENTIFICATION</scope>
</reference>